<dbReference type="InterPro" id="IPR050716">
    <property type="entry name" value="MAGUK"/>
</dbReference>
<dbReference type="SMART" id="SM00228">
    <property type="entry name" value="PDZ"/>
    <property type="match status" value="1"/>
</dbReference>
<name>A0A9W2Z2L1_BIOGL</name>
<feature type="domain" description="L27" evidence="9">
    <location>
        <begin position="639"/>
        <end position="695"/>
    </location>
</feature>
<feature type="domain" description="Guanylate kinase-like" evidence="7">
    <location>
        <begin position="962"/>
        <end position="1139"/>
    </location>
</feature>
<dbReference type="Pfam" id="PF00595">
    <property type="entry name" value="PDZ"/>
    <property type="match status" value="1"/>
</dbReference>
<evidence type="ECO:0000259" key="8">
    <source>
        <dbReference type="PROSITE" id="PS50106"/>
    </source>
</evidence>
<dbReference type="InterPro" id="IPR036034">
    <property type="entry name" value="PDZ_sf"/>
</dbReference>
<evidence type="ECO:0000313" key="10">
    <source>
        <dbReference type="Proteomes" id="UP001165740"/>
    </source>
</evidence>
<dbReference type="GeneID" id="106069679"/>
<dbReference type="InterPro" id="IPR008144">
    <property type="entry name" value="Guanylate_kin-like_dom"/>
</dbReference>
<dbReference type="AlphaFoldDB" id="A0A9W2Z2L1"/>
<gene>
    <name evidence="11" type="primary">LOC106069679</name>
</gene>
<dbReference type="SMART" id="SM00326">
    <property type="entry name" value="SH3"/>
    <property type="match status" value="1"/>
</dbReference>
<dbReference type="Gene3D" id="1.10.510.10">
    <property type="entry name" value="Transferase(Phosphotransferase) domain 1"/>
    <property type="match status" value="1"/>
</dbReference>
<dbReference type="CDD" id="cd12035">
    <property type="entry name" value="SH3_MPP1-like"/>
    <property type="match status" value="1"/>
</dbReference>
<dbReference type="Proteomes" id="UP001165740">
    <property type="component" value="Chromosome 15"/>
</dbReference>
<dbReference type="InterPro" id="IPR027417">
    <property type="entry name" value="P-loop_NTPase"/>
</dbReference>
<evidence type="ECO:0000256" key="4">
    <source>
        <dbReference type="SAM" id="MobiDB-lite"/>
    </source>
</evidence>
<dbReference type="CDD" id="cd00071">
    <property type="entry name" value="GMPK"/>
    <property type="match status" value="1"/>
</dbReference>
<dbReference type="OrthoDB" id="336747at2759"/>
<dbReference type="InterPro" id="IPR036892">
    <property type="entry name" value="L27_dom_sf"/>
</dbReference>
<accession>A0A9W2Z2L1</accession>
<reference evidence="11" key="1">
    <citation type="submission" date="2025-08" db="UniProtKB">
        <authorList>
            <consortium name="RefSeq"/>
        </authorList>
    </citation>
    <scope>IDENTIFICATION</scope>
</reference>
<dbReference type="InterPro" id="IPR001452">
    <property type="entry name" value="SH3_domain"/>
</dbReference>
<dbReference type="InterPro" id="IPR001478">
    <property type="entry name" value="PDZ"/>
</dbReference>
<evidence type="ECO:0000259" key="6">
    <source>
        <dbReference type="PROSITE" id="PS50011"/>
    </source>
</evidence>
<dbReference type="FunFam" id="3.40.50.300:FF:000146">
    <property type="entry name" value="MAGUK p55 subfamily member 6 isoform X1"/>
    <property type="match status" value="1"/>
</dbReference>
<feature type="domain" description="Protein kinase" evidence="6">
    <location>
        <begin position="248"/>
        <end position="521"/>
    </location>
</feature>
<sequence>MEEDNPDQQCLDVKEDSGCFISKMADTPDPEIEIVPRNESKVGEFEAKTQKNISDSDLRFSYGSKDESRTSGEACVCQKDNEYRAGEDTSSLHGAIIGCHDEFLKNCDLETEIPVSAHDIELNIPLHNITRHDTVWDCQRETHCEPSNDSASSLAVRRDLSGVPNGQFKSTPVMTASVNTSPLRSLWAVYSKGDNHNPVFGDADSQTWGTIVEEEEEERREHERQTLEHLLDFSINVDHLEGYRKYYHSLKRNILTRNLESVWNISRETEFTKLSQFRSSDDCQSDARTVIPEPRGDWHSRSSTKRSPSSIKSKRGTSSRSQSFRSAKRVSFRLRHERMDGADLCFEIVKRASSGFVYSEAVSSHYMRQILEALRYCHTNNIIHRDLKPHCILLASTENSAPVKLGGFGVATQLQDGQLISSGRVGTPQYMAPEVIDRKPYGKPVDMWGCGVLLFILLGGGPPFCGTKERLYDIIVKGNYVMKPKQWDNISLQGKDLVHRLLEKDPEKRITVEQALEHPWIKNKKDVPRVHLHETVEELKKFNSRRKLKGAIMAAVASPKWTSFYNDPSPPDDDDVTSAGAVSQVLDSLEEIQLLSDCTQSQQHTNFLEQVFQDSKLVALLNLYDKINTRSTSPARRPSSDAVHRASEVLRVLQANTSGANSSEVAELRKLLTSPNMKALLQSHDVVAHEVYSEDTAHHASPGSSHHSSVPAHNYVNGSMSGQGNGDVDGAGHRNDNAEGVMRVRLVQFQKNTDEPMGITLKVNEEGQCFVARIMHGGMIHRQGTLHVGDEIKEINGKSVQHQGVDVLQSMLRDLKGSVVLKVLPSTAHSKSETLPQKEIYVRALFNYDPRDDDLIPCSQAGVPFSVGDVLRIISKDDSDWWQAKKWEVKSSGPAGLIPSPELQEWRTACAAIERAKHEHAANCSWFNRKKKDKYLAKHNAVFDQLDLVTYEEVVRLPQFMRRTLVLLGAHGVGRRHIKNTLITGHPDRFAYPIPHTTRSPRPGEEDGKNYFFVTHEAMLRDIANNEYLEYGTHEDAMYGTKLETIRSIHTRGLMAILDVEPQALKVLRAADYAPYVVFIAAPRPEELRETLKSINDSSLERLANESKLLEKAYGHFFDLKIVNNDIEETIQTLEKAIEEICSTPQWVPVSWVY</sequence>
<dbReference type="PANTHER" id="PTHR23122">
    <property type="entry name" value="MEMBRANE-ASSOCIATED GUANYLATE KINASE MAGUK"/>
    <property type="match status" value="1"/>
</dbReference>
<dbReference type="Gene3D" id="2.30.42.10">
    <property type="match status" value="1"/>
</dbReference>
<feature type="region of interest" description="Disordered" evidence="4">
    <location>
        <begin position="693"/>
        <end position="735"/>
    </location>
</feature>
<feature type="compositionally biased region" description="Low complexity" evidence="4">
    <location>
        <begin position="699"/>
        <end position="713"/>
    </location>
</feature>
<dbReference type="SMART" id="SM00569">
    <property type="entry name" value="L27"/>
    <property type="match status" value="2"/>
</dbReference>
<dbReference type="Pfam" id="PF00069">
    <property type="entry name" value="Pkinase"/>
    <property type="match status" value="1"/>
</dbReference>
<evidence type="ECO:0000259" key="9">
    <source>
        <dbReference type="PROSITE" id="PS51022"/>
    </source>
</evidence>
<proteinExistence type="inferred from homology"/>
<dbReference type="InterPro" id="IPR000719">
    <property type="entry name" value="Prot_kinase_dom"/>
</dbReference>
<dbReference type="InterPro" id="IPR011009">
    <property type="entry name" value="Kinase-like_dom_sf"/>
</dbReference>
<evidence type="ECO:0000259" key="5">
    <source>
        <dbReference type="PROSITE" id="PS50002"/>
    </source>
</evidence>
<dbReference type="InterPro" id="IPR004172">
    <property type="entry name" value="L27_dom"/>
</dbReference>
<dbReference type="FunFam" id="1.10.510.10:FF:000062">
    <property type="entry name" value="peripheral plasma membrane protein CASK isoform X2"/>
    <property type="match status" value="1"/>
</dbReference>
<dbReference type="SUPFAM" id="SSF50044">
    <property type="entry name" value="SH3-domain"/>
    <property type="match status" value="1"/>
</dbReference>
<dbReference type="InterPro" id="IPR014775">
    <property type="entry name" value="L27_C"/>
</dbReference>
<dbReference type="PROSITE" id="PS50106">
    <property type="entry name" value="PDZ"/>
    <property type="match status" value="1"/>
</dbReference>
<dbReference type="Pfam" id="PF02828">
    <property type="entry name" value="L27"/>
    <property type="match status" value="1"/>
</dbReference>
<dbReference type="InterPro" id="IPR008145">
    <property type="entry name" value="GK/Ca_channel_bsu"/>
</dbReference>
<dbReference type="SUPFAM" id="SSF50156">
    <property type="entry name" value="PDZ domain-like"/>
    <property type="match status" value="1"/>
</dbReference>
<evidence type="ECO:0000256" key="2">
    <source>
        <dbReference type="ARBA" id="ARBA00022443"/>
    </source>
</evidence>
<dbReference type="InterPro" id="IPR036028">
    <property type="entry name" value="SH3-like_dom_sf"/>
</dbReference>
<evidence type="ECO:0000256" key="1">
    <source>
        <dbReference type="ARBA" id="ARBA00007014"/>
    </source>
</evidence>
<dbReference type="Gene3D" id="6.10.140.620">
    <property type="match status" value="1"/>
</dbReference>
<dbReference type="Pfam" id="PF00625">
    <property type="entry name" value="Guanylate_kin"/>
    <property type="match status" value="1"/>
</dbReference>
<feature type="domain" description="L27" evidence="9">
    <location>
        <begin position="578"/>
        <end position="635"/>
    </location>
</feature>
<dbReference type="GO" id="GO:0005524">
    <property type="term" value="F:ATP binding"/>
    <property type="evidence" value="ECO:0007669"/>
    <property type="project" value="InterPro"/>
</dbReference>
<dbReference type="SMART" id="SM00072">
    <property type="entry name" value="GuKc"/>
    <property type="match status" value="1"/>
</dbReference>
<dbReference type="InterPro" id="IPR020590">
    <property type="entry name" value="Guanylate_kinase_CS"/>
</dbReference>
<dbReference type="PROSITE" id="PS50011">
    <property type="entry name" value="PROTEIN_KINASE_DOM"/>
    <property type="match status" value="1"/>
</dbReference>
<feature type="domain" description="SH3" evidence="5">
    <location>
        <begin position="837"/>
        <end position="908"/>
    </location>
</feature>
<dbReference type="GO" id="GO:0004672">
    <property type="term" value="F:protein kinase activity"/>
    <property type="evidence" value="ECO:0007669"/>
    <property type="project" value="InterPro"/>
</dbReference>
<evidence type="ECO:0000313" key="11">
    <source>
        <dbReference type="RefSeq" id="XP_055869209.1"/>
    </source>
</evidence>
<dbReference type="Gene3D" id="2.30.30.40">
    <property type="entry name" value="SH3 Domains"/>
    <property type="match status" value="1"/>
</dbReference>
<evidence type="ECO:0000259" key="7">
    <source>
        <dbReference type="PROSITE" id="PS50052"/>
    </source>
</evidence>
<dbReference type="FunFam" id="3.30.63.10:FF:000002">
    <property type="entry name" value="Guanylate kinase 1"/>
    <property type="match status" value="1"/>
</dbReference>
<dbReference type="Gene3D" id="1.10.287.650">
    <property type="entry name" value="L27 domain"/>
    <property type="match status" value="2"/>
</dbReference>
<dbReference type="PROSITE" id="PS50002">
    <property type="entry name" value="SH3"/>
    <property type="match status" value="1"/>
</dbReference>
<dbReference type="CDD" id="cd10831">
    <property type="entry name" value="PDZ_CASK-like"/>
    <property type="match status" value="1"/>
</dbReference>
<evidence type="ECO:0000256" key="3">
    <source>
        <dbReference type="PROSITE-ProRule" id="PRU00192"/>
    </source>
</evidence>
<keyword evidence="2 3" id="KW-0728">SH3 domain</keyword>
<dbReference type="PROSITE" id="PS51022">
    <property type="entry name" value="L27"/>
    <property type="match status" value="2"/>
</dbReference>
<dbReference type="RefSeq" id="XP_055869209.1">
    <property type="nucleotide sequence ID" value="XM_056013234.1"/>
</dbReference>
<dbReference type="SUPFAM" id="SSF56112">
    <property type="entry name" value="Protein kinase-like (PK-like)"/>
    <property type="match status" value="1"/>
</dbReference>
<dbReference type="SUPFAM" id="SSF52540">
    <property type="entry name" value="P-loop containing nucleoside triphosphate hydrolases"/>
    <property type="match status" value="1"/>
</dbReference>
<dbReference type="PROSITE" id="PS00856">
    <property type="entry name" value="GUANYLATE_KINASE_1"/>
    <property type="match status" value="1"/>
</dbReference>
<dbReference type="Gene3D" id="3.40.50.300">
    <property type="entry name" value="P-loop containing nucleotide triphosphate hydrolases"/>
    <property type="match status" value="1"/>
</dbReference>
<comment type="similarity">
    <text evidence="1">Belongs to the MAGUK family.</text>
</comment>
<dbReference type="SMART" id="SM00220">
    <property type="entry name" value="S_TKc"/>
    <property type="match status" value="1"/>
</dbReference>
<dbReference type="SUPFAM" id="SSF101288">
    <property type="entry name" value="L27 domain"/>
    <property type="match status" value="2"/>
</dbReference>
<organism evidence="10 11">
    <name type="scientific">Biomphalaria glabrata</name>
    <name type="common">Bloodfluke planorb</name>
    <name type="synonym">Freshwater snail</name>
    <dbReference type="NCBI Taxonomy" id="6526"/>
    <lineage>
        <taxon>Eukaryota</taxon>
        <taxon>Metazoa</taxon>
        <taxon>Spiralia</taxon>
        <taxon>Lophotrochozoa</taxon>
        <taxon>Mollusca</taxon>
        <taxon>Gastropoda</taxon>
        <taxon>Heterobranchia</taxon>
        <taxon>Euthyneura</taxon>
        <taxon>Panpulmonata</taxon>
        <taxon>Hygrophila</taxon>
        <taxon>Lymnaeoidea</taxon>
        <taxon>Planorbidae</taxon>
        <taxon>Biomphalaria</taxon>
    </lineage>
</organism>
<feature type="domain" description="PDZ" evidence="8">
    <location>
        <begin position="746"/>
        <end position="827"/>
    </location>
</feature>
<keyword evidence="10" id="KW-1185">Reference proteome</keyword>
<dbReference type="FunFam" id="2.30.42.10:FF:000016">
    <property type="entry name" value="peripheral plasma membrane protein CASK isoform X2"/>
    <property type="match status" value="1"/>
</dbReference>
<feature type="region of interest" description="Disordered" evidence="4">
    <location>
        <begin position="285"/>
        <end position="324"/>
    </location>
</feature>
<protein>
    <submittedName>
        <fullName evidence="11">Peripheral plasma membrane protein CASK-like isoform X1</fullName>
    </submittedName>
</protein>
<dbReference type="PROSITE" id="PS50052">
    <property type="entry name" value="GUANYLATE_KINASE_2"/>
    <property type="match status" value="1"/>
</dbReference>